<dbReference type="RefSeq" id="WP_366232972.1">
    <property type="nucleotide sequence ID" value="NZ_JBFBMH010000013.1"/>
</dbReference>
<organism evidence="2 3">
    <name type="scientific">Microbacterium profundi</name>
    <dbReference type="NCBI Taxonomy" id="450380"/>
    <lineage>
        <taxon>Bacteria</taxon>
        <taxon>Bacillati</taxon>
        <taxon>Actinomycetota</taxon>
        <taxon>Actinomycetes</taxon>
        <taxon>Micrococcales</taxon>
        <taxon>Microbacteriaceae</taxon>
        <taxon>Microbacterium</taxon>
    </lineage>
</organism>
<gene>
    <name evidence="2" type="ORF">AB0301_10460</name>
</gene>
<proteinExistence type="predicted"/>
<accession>A0ABV3LHU1</accession>
<sequence>MRSYYDGYVHPSASAVTVLISAPGKPTLNRIIEVPSDAPDAWLANAFLLSIGEDSLTDDDVEDFRLPQAYEPLLWGSYGRSPFDDEPNLSRSFTLPGVPHDLEVHRLHTRAPAVGEPKVAIIEHDDPAPTPVSAAHDRTSTSTSTSPSTSTSTSPVPVNVNWQTSTASLSVREVNTELADQYGVVQPRFDRSLVVDLGHGVSSGCLLVGLLRALPPVRRLALRAHLRETGLLDRPVFSEADAAALSAGLRALIDRIGSDGLEQSENGWLSDDALRDVEQALGWTSELHVRLASARGSDESVGASLLSTARELRLLRRLKGRIILTNMAKALRARPTGFVPHLANHATRGAGQSGYLHSQDSHESQLIIALTLLSIADGSAQSRADVVDVVARGVAVLERHAAPYGGYGNYGNYGGYGNYGNYGDYGDYGDYGAERYWHEYPGDDALSSENNIAAIVDRTLDRLELPGRPESFSEFTPAVRRLAHAALL</sequence>
<dbReference type="EMBL" id="JBFBMH010000013">
    <property type="protein sequence ID" value="MEW1975480.1"/>
    <property type="molecule type" value="Genomic_DNA"/>
</dbReference>
<evidence type="ECO:0000313" key="3">
    <source>
        <dbReference type="Proteomes" id="UP001553715"/>
    </source>
</evidence>
<evidence type="ECO:0000256" key="1">
    <source>
        <dbReference type="SAM" id="MobiDB-lite"/>
    </source>
</evidence>
<comment type="caution">
    <text evidence="2">The sequence shown here is derived from an EMBL/GenBank/DDBJ whole genome shotgun (WGS) entry which is preliminary data.</text>
</comment>
<keyword evidence="3" id="KW-1185">Reference proteome</keyword>
<feature type="compositionally biased region" description="Low complexity" evidence="1">
    <location>
        <begin position="140"/>
        <end position="155"/>
    </location>
</feature>
<feature type="region of interest" description="Disordered" evidence="1">
    <location>
        <begin position="124"/>
        <end position="159"/>
    </location>
</feature>
<protein>
    <submittedName>
        <fullName evidence="2">Uncharacterized protein</fullName>
    </submittedName>
</protein>
<name>A0ABV3LHU1_9MICO</name>
<evidence type="ECO:0000313" key="2">
    <source>
        <dbReference type="EMBL" id="MEW1975480.1"/>
    </source>
</evidence>
<reference evidence="2 3" key="1">
    <citation type="submission" date="2024-06" db="EMBL/GenBank/DDBJ databases">
        <title>The Natural Products Discovery Center: Release of the First 8490 Sequenced Strains for Exploring Actinobacteria Biosynthetic Diversity.</title>
        <authorList>
            <person name="Kalkreuter E."/>
            <person name="Kautsar S.A."/>
            <person name="Yang D."/>
            <person name="Bader C.D."/>
            <person name="Teijaro C.N."/>
            <person name="Fluegel L."/>
            <person name="Davis C.M."/>
            <person name="Simpson J.R."/>
            <person name="Lauterbach L."/>
            <person name="Steele A.D."/>
            <person name="Gui C."/>
            <person name="Meng S."/>
            <person name="Li G."/>
            <person name="Viehrig K."/>
            <person name="Ye F."/>
            <person name="Su P."/>
            <person name="Kiefer A.F."/>
            <person name="Nichols A."/>
            <person name="Cepeda A.J."/>
            <person name="Yan W."/>
            <person name="Fan B."/>
            <person name="Jiang Y."/>
            <person name="Adhikari A."/>
            <person name="Zheng C.-J."/>
            <person name="Schuster L."/>
            <person name="Cowan T.M."/>
            <person name="Smanski M.J."/>
            <person name="Chevrette M.G."/>
            <person name="De Carvalho L.P.S."/>
            <person name="Shen B."/>
        </authorList>
    </citation>
    <scope>NUCLEOTIDE SEQUENCE [LARGE SCALE GENOMIC DNA]</scope>
    <source>
        <strain evidence="2 3">NPDC077434</strain>
    </source>
</reference>
<dbReference type="Proteomes" id="UP001553715">
    <property type="component" value="Unassembled WGS sequence"/>
</dbReference>